<evidence type="ECO:0000313" key="1">
    <source>
        <dbReference type="EMBL" id="PEH36603.1"/>
    </source>
</evidence>
<name>A0A2A7RZF0_BURGA</name>
<protein>
    <submittedName>
        <fullName evidence="1">Uncharacterized protein</fullName>
    </submittedName>
</protein>
<dbReference type="EMBL" id="PDDY01000004">
    <property type="protein sequence ID" value="PEH36603.1"/>
    <property type="molecule type" value="Genomic_DNA"/>
</dbReference>
<reference evidence="2" key="1">
    <citation type="submission" date="2017-09" db="EMBL/GenBank/DDBJ databases">
        <title>FDA dAtabase for Regulatory Grade micrObial Sequences (FDA-ARGOS): Supporting development and validation of Infectious Disease Dx tests.</title>
        <authorList>
            <person name="Minogue T."/>
            <person name="Wolcott M."/>
            <person name="Wasieloski L."/>
            <person name="Aguilar W."/>
            <person name="Moore D."/>
            <person name="Tallon L."/>
            <person name="Sadzewicz L."/>
            <person name="Ott S."/>
            <person name="Zhao X."/>
            <person name="Nagaraj S."/>
            <person name="Vavikolanu K."/>
            <person name="Aluvathingal J."/>
            <person name="Nadendla S."/>
            <person name="Sichtig H."/>
        </authorList>
    </citation>
    <scope>NUCLEOTIDE SEQUENCE [LARGE SCALE GENOMIC DNA]</scope>
    <source>
        <strain evidence="2">FDAARGOS_390</strain>
    </source>
</reference>
<proteinExistence type="predicted"/>
<evidence type="ECO:0000313" key="2">
    <source>
        <dbReference type="Proteomes" id="UP000220629"/>
    </source>
</evidence>
<dbReference type="Proteomes" id="UP000220629">
    <property type="component" value="Unassembled WGS sequence"/>
</dbReference>
<accession>A0A2A7RZF0</accession>
<comment type="caution">
    <text evidence="1">The sequence shown here is derived from an EMBL/GenBank/DDBJ whole genome shotgun (WGS) entry which is preliminary data.</text>
</comment>
<dbReference type="AlphaFoldDB" id="A0A2A7RZF0"/>
<gene>
    <name evidence="1" type="ORF">CRM94_18435</name>
</gene>
<organism evidence="1 2">
    <name type="scientific">Burkholderia gladioli</name>
    <name type="common">Pseudomonas marginata</name>
    <name type="synonym">Phytomonas marginata</name>
    <dbReference type="NCBI Taxonomy" id="28095"/>
    <lineage>
        <taxon>Bacteria</taxon>
        <taxon>Pseudomonadati</taxon>
        <taxon>Pseudomonadota</taxon>
        <taxon>Betaproteobacteria</taxon>
        <taxon>Burkholderiales</taxon>
        <taxon>Burkholderiaceae</taxon>
        <taxon>Burkholderia</taxon>
    </lineage>
</organism>
<sequence length="65" mass="7144">MKIIQCFPCKICVDAARALYRAATKENPKFGMSLGAIAHTGNGFLQLRLTSAELVVPAWIFLFCP</sequence>